<sequence length="79" mass="8302">MAAFLDARCDKEKGGPEKISRGAASPAAANGFPVAAKSAGPFLGLDPRTIPRLCRIESGPRVEPEGEQVVWRGRDANLA</sequence>
<name>A0ABQ5UC21_9HYPH</name>
<protein>
    <submittedName>
        <fullName evidence="2">Uncharacterized protein</fullName>
    </submittedName>
</protein>
<comment type="caution">
    <text evidence="2">The sequence shown here is derived from an EMBL/GenBank/DDBJ whole genome shotgun (WGS) entry which is preliminary data.</text>
</comment>
<gene>
    <name evidence="2" type="ORF">GCM10007913_15660</name>
</gene>
<feature type="region of interest" description="Disordered" evidence="1">
    <location>
        <begin position="1"/>
        <end position="26"/>
    </location>
</feature>
<accession>A0ABQ5UC21</accession>
<reference evidence="2" key="1">
    <citation type="journal article" date="2014" name="Int. J. Syst. Evol. Microbiol.">
        <title>Complete genome of a new Firmicutes species belonging to the dominant human colonic microbiota ('Ruminococcus bicirculans') reveals two chromosomes and a selective capacity to utilize plant glucans.</title>
        <authorList>
            <consortium name="NISC Comparative Sequencing Program"/>
            <person name="Wegmann U."/>
            <person name="Louis P."/>
            <person name="Goesmann A."/>
            <person name="Henrissat B."/>
            <person name="Duncan S.H."/>
            <person name="Flint H.J."/>
        </authorList>
    </citation>
    <scope>NUCLEOTIDE SEQUENCE</scope>
    <source>
        <strain evidence="2">NBRC 103855</strain>
    </source>
</reference>
<organism evidence="2 3">
    <name type="scientific">Devosia yakushimensis</name>
    <dbReference type="NCBI Taxonomy" id="470028"/>
    <lineage>
        <taxon>Bacteria</taxon>
        <taxon>Pseudomonadati</taxon>
        <taxon>Pseudomonadota</taxon>
        <taxon>Alphaproteobacteria</taxon>
        <taxon>Hyphomicrobiales</taxon>
        <taxon>Devosiaceae</taxon>
        <taxon>Devosia</taxon>
    </lineage>
</organism>
<reference evidence="2" key="2">
    <citation type="submission" date="2023-01" db="EMBL/GenBank/DDBJ databases">
        <title>Draft genome sequence of Devosia yakushimensis strain NBRC 103855.</title>
        <authorList>
            <person name="Sun Q."/>
            <person name="Mori K."/>
        </authorList>
    </citation>
    <scope>NUCLEOTIDE SEQUENCE</scope>
    <source>
        <strain evidence="2">NBRC 103855</strain>
    </source>
</reference>
<dbReference type="EMBL" id="BSNG01000001">
    <property type="protein sequence ID" value="GLQ09634.1"/>
    <property type="molecule type" value="Genomic_DNA"/>
</dbReference>
<proteinExistence type="predicted"/>
<dbReference type="Proteomes" id="UP001161406">
    <property type="component" value="Unassembled WGS sequence"/>
</dbReference>
<keyword evidence="3" id="KW-1185">Reference proteome</keyword>
<evidence type="ECO:0000256" key="1">
    <source>
        <dbReference type="SAM" id="MobiDB-lite"/>
    </source>
</evidence>
<evidence type="ECO:0000313" key="3">
    <source>
        <dbReference type="Proteomes" id="UP001161406"/>
    </source>
</evidence>
<evidence type="ECO:0000313" key="2">
    <source>
        <dbReference type="EMBL" id="GLQ09634.1"/>
    </source>
</evidence>
<feature type="compositionally biased region" description="Basic and acidic residues" evidence="1">
    <location>
        <begin position="7"/>
        <end position="20"/>
    </location>
</feature>